<protein>
    <submittedName>
        <fullName evidence="1">Uncharacterized protein</fullName>
    </submittedName>
</protein>
<dbReference type="Proteomes" id="UP000016426">
    <property type="component" value="Unassembled WGS sequence"/>
</dbReference>
<reference evidence="1 2" key="1">
    <citation type="journal article" date="2013" name="Genome Announc.">
        <title>Genome Sequence of the Pigment-Producing Bacterium Pseudogulbenkiania ferrooxidans, Isolated from Loktak Lake.</title>
        <authorList>
            <person name="Puranik S."/>
            <person name="Talkal R."/>
            <person name="Qureshi A."/>
            <person name="Khardenavis A."/>
            <person name="Kapley A."/>
            <person name="Purohit H.J."/>
        </authorList>
    </citation>
    <scope>NUCLEOTIDE SEQUENCE [LARGE SCALE GENOMIC DNA]</scope>
    <source>
        <strain evidence="1 2">EGD-HP2</strain>
    </source>
</reference>
<evidence type="ECO:0000313" key="2">
    <source>
        <dbReference type="Proteomes" id="UP000016426"/>
    </source>
</evidence>
<sequence length="147" mass="16522">MAKELFVHLSFDCLLFRLDMAIQNSHSPKLCTKCLISRQDFSTRLMSHPFQRPSVFADSHQGHQGINRYSTINLTWGAPQIQVGFIDRAGELLAHRIRYPFAGKATSEGVIKCGNQHLTNPGVVQILALGCDYSLGGFNREYIKAER</sequence>
<proteinExistence type="predicted"/>
<keyword evidence="2" id="KW-1185">Reference proteome</keyword>
<name>A0ABP2XPT5_9NEIS</name>
<evidence type="ECO:0000313" key="1">
    <source>
        <dbReference type="EMBL" id="ERE11444.1"/>
    </source>
</evidence>
<gene>
    <name evidence="1" type="ORF">O166_05000</name>
</gene>
<organism evidence="1 2">
    <name type="scientific">Pseudogulbenkiania ferrooxidans EGD-HP2</name>
    <dbReference type="NCBI Taxonomy" id="1388764"/>
    <lineage>
        <taxon>Bacteria</taxon>
        <taxon>Pseudomonadati</taxon>
        <taxon>Pseudomonadota</taxon>
        <taxon>Betaproteobacteria</taxon>
        <taxon>Neisseriales</taxon>
        <taxon>Chromobacteriaceae</taxon>
        <taxon>Pseudogulbenkiania</taxon>
    </lineage>
</organism>
<dbReference type="EMBL" id="AVPH01000146">
    <property type="protein sequence ID" value="ERE11444.1"/>
    <property type="molecule type" value="Genomic_DNA"/>
</dbReference>
<comment type="caution">
    <text evidence="1">The sequence shown here is derived from an EMBL/GenBank/DDBJ whole genome shotgun (WGS) entry which is preliminary data.</text>
</comment>
<accession>A0ABP2XPT5</accession>